<dbReference type="EMBL" id="FNYS01000001">
    <property type="protein sequence ID" value="SEI49263.1"/>
    <property type="molecule type" value="Genomic_DNA"/>
</dbReference>
<dbReference type="InterPro" id="IPR011990">
    <property type="entry name" value="TPR-like_helical_dom_sf"/>
</dbReference>
<dbReference type="Proteomes" id="UP000183077">
    <property type="component" value="Unassembled WGS sequence"/>
</dbReference>
<feature type="chain" id="PRO_5010245677" evidence="6">
    <location>
        <begin position="24"/>
        <end position="496"/>
    </location>
</feature>
<dbReference type="InterPro" id="IPR033985">
    <property type="entry name" value="SusD-like_N"/>
</dbReference>
<name>A0A1H6R0G7_9FLAO</name>
<feature type="signal peptide" evidence="6">
    <location>
        <begin position="1"/>
        <end position="23"/>
    </location>
</feature>
<feature type="domain" description="RagB/SusD" evidence="7">
    <location>
        <begin position="336"/>
        <end position="493"/>
    </location>
</feature>
<feature type="domain" description="SusD-like N-terminal" evidence="8">
    <location>
        <begin position="38"/>
        <end position="208"/>
    </location>
</feature>
<dbReference type="Pfam" id="PF14322">
    <property type="entry name" value="SusD-like_3"/>
    <property type="match status" value="1"/>
</dbReference>
<keyword evidence="4" id="KW-0472">Membrane</keyword>
<dbReference type="GeneID" id="82255389"/>
<evidence type="ECO:0000313" key="10">
    <source>
        <dbReference type="Proteomes" id="UP000183077"/>
    </source>
</evidence>
<dbReference type="Gene3D" id="1.25.40.390">
    <property type="match status" value="2"/>
</dbReference>
<protein>
    <submittedName>
        <fullName evidence="9">SusD family protein</fullName>
    </submittedName>
</protein>
<sequence length="496" mass="54830">MKNIVKVFLLAGFVGLASTSFTACSLDSVDSNTKDNEKSPISSEKELKSSLNGSYARMAAETYYGRDIIAFSESRSSYMYSTDGSGRFGSISGFTILPTHAYSADTWEQIYKVISNTNRVIEANIEESGAVKYYKGQAYVLRAIAHYDLVRLYGEQYVGGFGLNALGVPYKTSFLDIDEKVSRPTVRENQKSILADLEKGIKMMTEAEAVIGRGENIRLTVASANGFKSRIALFFSKYDTSMLDVVVESSLKAITSTGTTVIARGSFVDAYKGDGIMSNSLFELAQSGVDNLGVNSLFNIYNVKPGYGDLVCMNDAIVSLFPEFEGDKKVDDVRLYIIGKGVDSALRNLGKYTVRTSNVRVMRIEEIMFNYVEATLKGASNGDNGQALNYLNNIVSQRVTLQAPKDANGVQPSALPKIYDVLTFEDYKKERIRELMFEGFAYEDIMRWGGEVVNPKSKVNRLLTNGKVVFGDKYAAFPIPQVEINVSKIEQNQAYK</sequence>
<comment type="similarity">
    <text evidence="2">Belongs to the SusD family.</text>
</comment>
<proteinExistence type="inferred from homology"/>
<evidence type="ECO:0000259" key="8">
    <source>
        <dbReference type="Pfam" id="PF14322"/>
    </source>
</evidence>
<comment type="subcellular location">
    <subcellularLocation>
        <location evidence="1">Cell outer membrane</location>
    </subcellularLocation>
</comment>
<evidence type="ECO:0000256" key="4">
    <source>
        <dbReference type="ARBA" id="ARBA00023136"/>
    </source>
</evidence>
<evidence type="ECO:0000256" key="2">
    <source>
        <dbReference type="ARBA" id="ARBA00006275"/>
    </source>
</evidence>
<evidence type="ECO:0000256" key="6">
    <source>
        <dbReference type="SAM" id="SignalP"/>
    </source>
</evidence>
<evidence type="ECO:0000313" key="9">
    <source>
        <dbReference type="EMBL" id="SEI49263.1"/>
    </source>
</evidence>
<evidence type="ECO:0000256" key="3">
    <source>
        <dbReference type="ARBA" id="ARBA00022729"/>
    </source>
</evidence>
<reference evidence="9 10" key="1">
    <citation type="submission" date="2016-10" db="EMBL/GenBank/DDBJ databases">
        <authorList>
            <person name="de Groot N.N."/>
        </authorList>
    </citation>
    <scope>NUCLEOTIDE SEQUENCE [LARGE SCALE GENOMIC DNA]</scope>
    <source>
        <strain evidence="9 10">DSM 23048</strain>
    </source>
</reference>
<keyword evidence="5" id="KW-0998">Cell outer membrane</keyword>
<evidence type="ECO:0000259" key="7">
    <source>
        <dbReference type="Pfam" id="PF07980"/>
    </source>
</evidence>
<dbReference type="GO" id="GO:0009279">
    <property type="term" value="C:cell outer membrane"/>
    <property type="evidence" value="ECO:0007669"/>
    <property type="project" value="UniProtKB-SubCell"/>
</dbReference>
<accession>A0A1H6R0G7</accession>
<dbReference type="SUPFAM" id="SSF48452">
    <property type="entry name" value="TPR-like"/>
    <property type="match status" value="1"/>
</dbReference>
<dbReference type="PROSITE" id="PS51257">
    <property type="entry name" value="PROKAR_LIPOPROTEIN"/>
    <property type="match status" value="1"/>
</dbReference>
<dbReference type="Pfam" id="PF07980">
    <property type="entry name" value="SusD_RagB"/>
    <property type="match status" value="1"/>
</dbReference>
<evidence type="ECO:0000256" key="5">
    <source>
        <dbReference type="ARBA" id="ARBA00023237"/>
    </source>
</evidence>
<keyword evidence="3 6" id="KW-0732">Signal</keyword>
<dbReference type="AlphaFoldDB" id="A0A1H6R0G7"/>
<gene>
    <name evidence="9" type="ORF">SAMN04488018_101154</name>
</gene>
<evidence type="ECO:0000256" key="1">
    <source>
        <dbReference type="ARBA" id="ARBA00004442"/>
    </source>
</evidence>
<organism evidence="9 10">
    <name type="scientific">Myroides marinus</name>
    <dbReference type="NCBI Taxonomy" id="703342"/>
    <lineage>
        <taxon>Bacteria</taxon>
        <taxon>Pseudomonadati</taxon>
        <taxon>Bacteroidota</taxon>
        <taxon>Flavobacteriia</taxon>
        <taxon>Flavobacteriales</taxon>
        <taxon>Flavobacteriaceae</taxon>
        <taxon>Myroides</taxon>
    </lineage>
</organism>
<dbReference type="RefSeq" id="WP_074744127.1">
    <property type="nucleotide sequence ID" value="NZ_FNYS01000001.1"/>
</dbReference>
<dbReference type="InterPro" id="IPR012944">
    <property type="entry name" value="SusD_RagB_dom"/>
</dbReference>